<dbReference type="AlphaFoldDB" id="A0A381YXH2"/>
<protein>
    <submittedName>
        <fullName evidence="1">Uncharacterized protein</fullName>
    </submittedName>
</protein>
<reference evidence="1" key="1">
    <citation type="submission" date="2018-05" db="EMBL/GenBank/DDBJ databases">
        <authorList>
            <person name="Lanie J.A."/>
            <person name="Ng W.-L."/>
            <person name="Kazmierczak K.M."/>
            <person name="Andrzejewski T.M."/>
            <person name="Davidsen T.M."/>
            <person name="Wayne K.J."/>
            <person name="Tettelin H."/>
            <person name="Glass J.I."/>
            <person name="Rusch D."/>
            <person name="Podicherti R."/>
            <person name="Tsui H.-C.T."/>
            <person name="Winkler M.E."/>
        </authorList>
    </citation>
    <scope>NUCLEOTIDE SEQUENCE</scope>
</reference>
<accession>A0A381YXH2</accession>
<gene>
    <name evidence="1" type="ORF">METZ01_LOCUS134582</name>
</gene>
<organism evidence="1">
    <name type="scientific">marine metagenome</name>
    <dbReference type="NCBI Taxonomy" id="408172"/>
    <lineage>
        <taxon>unclassified sequences</taxon>
        <taxon>metagenomes</taxon>
        <taxon>ecological metagenomes</taxon>
    </lineage>
</organism>
<evidence type="ECO:0000313" key="1">
    <source>
        <dbReference type="EMBL" id="SVA81728.1"/>
    </source>
</evidence>
<dbReference type="EMBL" id="UINC01019312">
    <property type="protein sequence ID" value="SVA81728.1"/>
    <property type="molecule type" value="Genomic_DNA"/>
</dbReference>
<proteinExistence type="predicted"/>
<name>A0A381YXH2_9ZZZZ</name>
<sequence length="73" mass="8284">MNGRVVQSLTILTNRRQIMRVRVASAQVRRGKIQELIDIYDNPIVPSFKRLKGFKSAYLMIDVGIHTALSVTV</sequence>